<comment type="caution">
    <text evidence="2">The sequence shown here is derived from an EMBL/GenBank/DDBJ whole genome shotgun (WGS) entry which is preliminary data.</text>
</comment>
<gene>
    <name evidence="2" type="ORF">Sjap_023199</name>
</gene>
<dbReference type="PANTHER" id="PTHR47290:SF4">
    <property type="entry name" value="RING FINGER PROTEIN"/>
    <property type="match status" value="1"/>
</dbReference>
<dbReference type="PANTHER" id="PTHR47290">
    <property type="entry name" value="RING FINGER PROTEIN"/>
    <property type="match status" value="1"/>
</dbReference>
<evidence type="ECO:0000313" key="2">
    <source>
        <dbReference type="EMBL" id="KAK9090022.1"/>
    </source>
</evidence>
<evidence type="ECO:0000256" key="1">
    <source>
        <dbReference type="SAM" id="MobiDB-lite"/>
    </source>
</evidence>
<dbReference type="Gene3D" id="3.10.20.90">
    <property type="entry name" value="Phosphatidylinositol 3-kinase Catalytic Subunit, Chain A, domain 1"/>
    <property type="match status" value="1"/>
</dbReference>
<reference evidence="2 3" key="1">
    <citation type="submission" date="2024-01" db="EMBL/GenBank/DDBJ databases">
        <title>Genome assemblies of Stephania.</title>
        <authorList>
            <person name="Yang L."/>
        </authorList>
    </citation>
    <scope>NUCLEOTIDE SEQUENCE [LARGE SCALE GENOMIC DNA]</scope>
    <source>
        <strain evidence="2">QJT</strain>
        <tissue evidence="2">Leaf</tissue>
    </source>
</reference>
<dbReference type="InterPro" id="IPR044171">
    <property type="entry name" value="LAX2-like"/>
</dbReference>
<dbReference type="AlphaFoldDB" id="A0AAP0EE92"/>
<keyword evidence="3" id="KW-1185">Reference proteome</keyword>
<evidence type="ECO:0000313" key="3">
    <source>
        <dbReference type="Proteomes" id="UP001417504"/>
    </source>
</evidence>
<name>A0AAP0EE92_9MAGN</name>
<dbReference type="Proteomes" id="UP001417504">
    <property type="component" value="Unassembled WGS sequence"/>
</dbReference>
<organism evidence="2 3">
    <name type="scientific">Stephania japonica</name>
    <dbReference type="NCBI Taxonomy" id="461633"/>
    <lineage>
        <taxon>Eukaryota</taxon>
        <taxon>Viridiplantae</taxon>
        <taxon>Streptophyta</taxon>
        <taxon>Embryophyta</taxon>
        <taxon>Tracheophyta</taxon>
        <taxon>Spermatophyta</taxon>
        <taxon>Magnoliopsida</taxon>
        <taxon>Ranunculales</taxon>
        <taxon>Menispermaceae</taxon>
        <taxon>Menispermoideae</taxon>
        <taxon>Cissampelideae</taxon>
        <taxon>Stephania</taxon>
    </lineage>
</organism>
<proteinExistence type="predicted"/>
<feature type="region of interest" description="Disordered" evidence="1">
    <location>
        <begin position="76"/>
        <end position="109"/>
    </location>
</feature>
<dbReference type="EMBL" id="JBBNAE010000010">
    <property type="protein sequence ID" value="KAK9090022.1"/>
    <property type="molecule type" value="Genomic_DNA"/>
</dbReference>
<accession>A0AAP0EE92</accession>
<protein>
    <submittedName>
        <fullName evidence="2">Uncharacterized protein</fullName>
    </submittedName>
</protein>
<sequence length="396" mass="44339">MPLLFSDVIMVPPQHQQQYYQDFGDYDQSKYKGGAGFMSTRLVGHDYCVNEEAYINNYNCLGSDIVLVGRPPLMAEDDQSRTTSSANDVDGGGGSSSKDVNVQDQDRRHSDDRWLQLGLSLGGHDHSIEPNVVTPSTRSSLVRGPLVELDLLPSSSTSQHVMPLASSTLQYVTHHHHELHRAPPHQQVTNYNGATSSSAPLFLQHQHHQQRTTNFSFPHQQEITWGPYSRPNTWNSIASSSLLPPSLMGSYYGRTTTFHHPSLGLGMGADALGSDMRVIDAPQRPYSGVWFVLQASQNQSKEPFLPQIPKNYLRIKDGRITVRVLMKYVANKLRLSSESEVKITCRGQQLLPYLTLQHIRDHIWNTTTREVVVTLLPNSSTTTTDHIMVLHYGRSA</sequence>